<evidence type="ECO:0000313" key="2">
    <source>
        <dbReference type="Proteomes" id="UP000037727"/>
    </source>
</evidence>
<organism evidence="1 2">
    <name type="scientific">Photorhabdus heterorhabditis</name>
    <dbReference type="NCBI Taxonomy" id="880156"/>
    <lineage>
        <taxon>Bacteria</taxon>
        <taxon>Pseudomonadati</taxon>
        <taxon>Pseudomonadota</taxon>
        <taxon>Gammaproteobacteria</taxon>
        <taxon>Enterobacterales</taxon>
        <taxon>Morganellaceae</taxon>
        <taxon>Photorhabdus</taxon>
    </lineage>
</organism>
<sequence>MANKVKELFNNFCELAKKVNHDDNATTVALCKTADSIEELQEQFTTYKSKYYAAIGSCEAVGYFSYSPEIGLKIYASYDEAITAANNEINVYRRCTNDDGWNEDINHIFCGVITQKATLNNQDYRLQGINPNTIIRKIQSDAEHSLVEKIGDMYDAATSINEKNIIGQTYYLLKYGILKSRDSGKTKEDVMSEYHKSVVARLVYIAEKTNDKSIIKEILQTTSISKKSLSGALEHDVAKIRKNCPYYWDAPLGLGADYKGLHIESIGEDICIKDSQGRFYIEVPSHINIADVEKLLNQWLSQMNRS</sequence>
<keyword evidence="2" id="KW-1185">Reference proteome</keyword>
<gene>
    <name evidence="1" type="ORF">AM629_13280</name>
</gene>
<comment type="caution">
    <text evidence="1">The sequence shown here is derived from an EMBL/GenBank/DDBJ whole genome shotgun (WGS) entry which is preliminary data.</text>
</comment>
<dbReference type="RefSeq" id="WP_054479680.1">
    <property type="nucleotide sequence ID" value="NZ_CAWMRL010000036.1"/>
</dbReference>
<evidence type="ECO:0008006" key="3">
    <source>
        <dbReference type="Google" id="ProtNLM"/>
    </source>
</evidence>
<evidence type="ECO:0000313" key="1">
    <source>
        <dbReference type="EMBL" id="KOY61586.1"/>
    </source>
</evidence>
<name>A0ABR5KC58_9GAMM</name>
<protein>
    <recommendedName>
        <fullName evidence="3">Nucleoid-associated protein</fullName>
    </recommendedName>
</protein>
<dbReference type="EMBL" id="LJCS01000036">
    <property type="protein sequence ID" value="KOY61586.1"/>
    <property type="molecule type" value="Genomic_DNA"/>
</dbReference>
<proteinExistence type="predicted"/>
<reference evidence="1 2" key="1">
    <citation type="submission" date="2015-09" db="EMBL/GenBank/DDBJ databases">
        <title>Draft genome sequence and assembly of Photorhabdus sp. VMG, a bacterial symbiont associated with Heterorhabditis zealandica.</title>
        <authorList>
            <person name="Naidoo S."/>
            <person name="Featherston J."/>
            <person name="Mothupi B."/>
            <person name="Gray V.M."/>
        </authorList>
    </citation>
    <scope>NUCLEOTIDE SEQUENCE [LARGE SCALE GENOMIC DNA]</scope>
    <source>
        <strain evidence="1 2">VMG</strain>
    </source>
</reference>
<dbReference type="Proteomes" id="UP000037727">
    <property type="component" value="Unassembled WGS sequence"/>
</dbReference>
<accession>A0ABR5KC58</accession>